<sequence>MKAMLRVIGTFGDEGSEGSGALAVGVNWVAAPEASSAPCSWAMRVTSALIHALAICWASCGVRAVAVTLMIAVSCGWVARTWPVRAPGLVSIPRSSMTSFATSSEVAC</sequence>
<keyword evidence="2" id="KW-1185">Reference proteome</keyword>
<proteinExistence type="predicted"/>
<dbReference type="AlphaFoldDB" id="U3P798"/>
<name>U3P798_LEIXC</name>
<protein>
    <submittedName>
        <fullName evidence="1">Uncharacterized protein</fullName>
    </submittedName>
</protein>
<accession>U3P798</accession>
<dbReference type="HOGENOM" id="CLU_2193657_0_0_11"/>
<dbReference type="KEGG" id="lxy:O159_06150"/>
<evidence type="ECO:0000313" key="2">
    <source>
        <dbReference type="Proteomes" id="UP000016743"/>
    </source>
</evidence>
<organism evidence="1 2">
    <name type="scientific">Leifsonia xyli subsp. cynodontis DSM 46306</name>
    <dbReference type="NCBI Taxonomy" id="1389489"/>
    <lineage>
        <taxon>Bacteria</taxon>
        <taxon>Bacillati</taxon>
        <taxon>Actinomycetota</taxon>
        <taxon>Actinomycetes</taxon>
        <taxon>Micrococcales</taxon>
        <taxon>Microbacteriaceae</taxon>
        <taxon>Leifsonia</taxon>
    </lineage>
</organism>
<dbReference type="EMBL" id="CP006734">
    <property type="protein sequence ID" value="AGW40802.1"/>
    <property type="molecule type" value="Genomic_DNA"/>
</dbReference>
<dbReference type="Proteomes" id="UP000016743">
    <property type="component" value="Chromosome"/>
</dbReference>
<evidence type="ECO:0000313" key="1">
    <source>
        <dbReference type="EMBL" id="AGW40802.1"/>
    </source>
</evidence>
<reference evidence="1 2" key="1">
    <citation type="journal article" date="2013" name="Genome Announc.">
        <title>Complete Genome Sequence of Leifsonia xyli subsp. cynodontis Strain DSM46306, a Gram-Positive Bacterial Pathogen of Grasses.</title>
        <authorList>
            <person name="Monteiro-Vitorello C.B."/>
            <person name="Zerillo M.M."/>
            <person name="Van Sluys M.A."/>
            <person name="Camargo L.E."/>
            <person name="Kitajima J.P."/>
        </authorList>
    </citation>
    <scope>NUCLEOTIDE SEQUENCE [LARGE SCALE GENOMIC DNA]</scope>
    <source>
        <strain evidence="1 2">DSM 46306</strain>
    </source>
</reference>
<gene>
    <name evidence="1" type="ORF">O159_06150</name>
</gene>
<dbReference type="RefSeq" id="WP_021754241.1">
    <property type="nucleotide sequence ID" value="NC_022438.1"/>
</dbReference>
<dbReference type="STRING" id="1389489.O159_06150"/>